<evidence type="ECO:0000313" key="2">
    <source>
        <dbReference type="EMBL" id="KAG2116430.1"/>
    </source>
</evidence>
<dbReference type="InterPro" id="IPR011011">
    <property type="entry name" value="Znf_FYVE_PHD"/>
</dbReference>
<feature type="region of interest" description="Disordered" evidence="1">
    <location>
        <begin position="1"/>
        <end position="47"/>
    </location>
</feature>
<feature type="region of interest" description="Disordered" evidence="1">
    <location>
        <begin position="1155"/>
        <end position="1232"/>
    </location>
</feature>
<dbReference type="EMBL" id="JABBWM010000006">
    <property type="protein sequence ID" value="KAG2116430.1"/>
    <property type="molecule type" value="Genomic_DNA"/>
</dbReference>
<gene>
    <name evidence="2" type="ORF">F5147DRAFT_648930</name>
</gene>
<feature type="compositionally biased region" description="Polar residues" evidence="1">
    <location>
        <begin position="741"/>
        <end position="754"/>
    </location>
</feature>
<feature type="region of interest" description="Disordered" evidence="1">
    <location>
        <begin position="888"/>
        <end position="925"/>
    </location>
</feature>
<feature type="compositionally biased region" description="Basic residues" evidence="1">
    <location>
        <begin position="1218"/>
        <end position="1232"/>
    </location>
</feature>
<feature type="region of interest" description="Disordered" evidence="1">
    <location>
        <begin position="733"/>
        <end position="757"/>
    </location>
</feature>
<feature type="region of interest" description="Disordered" evidence="1">
    <location>
        <begin position="775"/>
        <end position="795"/>
    </location>
</feature>
<accession>A0A9P7FHG4</accession>
<comment type="caution">
    <text evidence="2">The sequence shown here is derived from an EMBL/GenBank/DDBJ whole genome shotgun (WGS) entry which is preliminary data.</text>
</comment>
<feature type="compositionally biased region" description="Basic and acidic residues" evidence="1">
    <location>
        <begin position="1113"/>
        <end position="1137"/>
    </location>
</feature>
<dbReference type="OrthoDB" id="3235041at2759"/>
<feature type="compositionally biased region" description="Basic and acidic residues" evidence="1">
    <location>
        <begin position="1170"/>
        <end position="1181"/>
    </location>
</feature>
<dbReference type="Proteomes" id="UP000823399">
    <property type="component" value="Unassembled WGS sequence"/>
</dbReference>
<proteinExistence type="predicted"/>
<evidence type="ECO:0000313" key="3">
    <source>
        <dbReference type="Proteomes" id="UP000823399"/>
    </source>
</evidence>
<dbReference type="GeneID" id="64695568"/>
<protein>
    <submittedName>
        <fullName evidence="2">Uncharacterized protein</fullName>
    </submittedName>
</protein>
<sequence>MPPRKKNTAKKSCGGSAKKLLAPVGSPPVPAASHAESSTSSLEPEDTRTTEDHSIWCLICRDGVEGDVVLFECNACPRVMCSKCIEVPKAHIDDVRHTDVIFLCLSCHSLRTIKEPTPYFGFYHNFLPEQGGTPVLPGFLQLKGKYELASSSILAATPLAVVHFILGGKDRIPTPVPLLSHYLDKFYPSGGFLYIEILFDVASYQQIDNYTRDQVRTVSELTSHLGSTGRVFAFLSNHSEEDSGWLFAGKEGQGEEEYVAMEVQHVLSTVLKPYARILKSSHIVFLVCGSVVAHETPYTQLKEAVLQFDFAGAIIFPAPRFQPLVATNFLVAMMELVAIEQLSIRSVFPTLLSCCKLELTTFARAHTQTSPWGLDIPAQCPQCGSTKSWAERVAVTVADKSRDEDAPDRVSVCRYIYTCKYTNCGSMQKLPPYKLSVTKPPGSIVNSAKTKNCAWFQSPSTHFVLQSSAVSTQGKRMNEGVPTGTAKKARRLRDAYPPLPKAPDLYNVSSMAEWYASWEGVLTLHKDQFVNGKNSCHNLLRQIRNEIVAIHHTREDPEDLPKGLKKAIRRYYLQFLTDADDRRDEQQILGDDSELEEELGMSPEDRELVARPKDAGFYKKELNAWDVAQKLFKQEMDDYDKEQQQKKGVQHSIKYRTGHAREWFNSMTSAHRKEVEEARDKWNRDGAPAESQAMYRKKNLKKILDDFTEQIRRTMGCRLVMLVSHKKNADQTLSVKIHESQPVNQKKSFSQSSRGSKEWTSEGFEKYAEWSKAEFYPTNDDDDSSDEETNDGKDAMPEVILDNHGYAKLPSQVFTGSMKPVPWLSIADSIPNGFTVQDPSHLRVKEINKLWGHWEARKASKQRLVIFVGAASAHMNKREEIKKKYVEVDDEEGASAAPTPVKRTRRLAEDSSEDSSDDNLAPSAGLVARPSVAQEGIRTPATVPMKDRMSFLRSLSSNREYLLLISSIGGLKKEQSSEATEWPAWATWSWEGSHLPNSVHSEVISSAKISGLASAMKVGLGLGMLLRECKRVIEYEADDATPNTPSYLGTSILGIKTLDLVIEAIDTARGGVTRMVKAKEGQHAAITEAGGEEHGTDTAAQTISTREEEVDDEKQREEDEMRRKVEEELRETEEQKKKMVMLQEDMRKLEERKRKLEEENQKLLKLVEVANEKDSEGKEPEKAEEEEEEEVVQKGKKRGKSGGSGRPSKKPTTDNIRRSSRARQPSKKAMRK</sequence>
<name>A0A9P7FHG4_9AGAM</name>
<organism evidence="2 3">
    <name type="scientific">Suillus discolor</name>
    <dbReference type="NCBI Taxonomy" id="1912936"/>
    <lineage>
        <taxon>Eukaryota</taxon>
        <taxon>Fungi</taxon>
        <taxon>Dikarya</taxon>
        <taxon>Basidiomycota</taxon>
        <taxon>Agaricomycotina</taxon>
        <taxon>Agaricomycetes</taxon>
        <taxon>Agaricomycetidae</taxon>
        <taxon>Boletales</taxon>
        <taxon>Suillineae</taxon>
        <taxon>Suillaceae</taxon>
        <taxon>Suillus</taxon>
    </lineage>
</organism>
<evidence type="ECO:0000256" key="1">
    <source>
        <dbReference type="SAM" id="MobiDB-lite"/>
    </source>
</evidence>
<keyword evidence="3" id="KW-1185">Reference proteome</keyword>
<dbReference type="RefSeq" id="XP_041297529.1">
    <property type="nucleotide sequence ID" value="XM_041433309.1"/>
</dbReference>
<feature type="region of interest" description="Disordered" evidence="1">
    <location>
        <begin position="1089"/>
        <end position="1138"/>
    </location>
</feature>
<feature type="compositionally biased region" description="Acidic residues" evidence="1">
    <location>
        <begin position="779"/>
        <end position="789"/>
    </location>
</feature>
<dbReference type="SUPFAM" id="SSF57903">
    <property type="entry name" value="FYVE/PHD zinc finger"/>
    <property type="match status" value="1"/>
</dbReference>
<reference evidence="2" key="1">
    <citation type="journal article" date="2020" name="New Phytol.">
        <title>Comparative genomics reveals dynamic genome evolution in host specialist ectomycorrhizal fungi.</title>
        <authorList>
            <person name="Lofgren L.A."/>
            <person name="Nguyen N.H."/>
            <person name="Vilgalys R."/>
            <person name="Ruytinx J."/>
            <person name="Liao H.L."/>
            <person name="Branco S."/>
            <person name="Kuo A."/>
            <person name="LaButti K."/>
            <person name="Lipzen A."/>
            <person name="Andreopoulos W."/>
            <person name="Pangilinan J."/>
            <person name="Riley R."/>
            <person name="Hundley H."/>
            <person name="Na H."/>
            <person name="Barry K."/>
            <person name="Grigoriev I.V."/>
            <person name="Stajich J.E."/>
            <person name="Kennedy P.G."/>
        </authorList>
    </citation>
    <scope>NUCLEOTIDE SEQUENCE</scope>
    <source>
        <strain evidence="2">FC423</strain>
    </source>
</reference>
<dbReference type="AlphaFoldDB" id="A0A9P7FHG4"/>